<dbReference type="EMBL" id="QHKM01000010">
    <property type="protein sequence ID" value="RAK63213.1"/>
    <property type="molecule type" value="Genomic_DNA"/>
</dbReference>
<dbReference type="AlphaFoldDB" id="A0A328B7V3"/>
<reference evidence="4" key="1">
    <citation type="submission" date="2018-05" db="EMBL/GenBank/DDBJ databases">
        <authorList>
            <person name="Nie L."/>
        </authorList>
    </citation>
    <scope>NUCLEOTIDE SEQUENCE [LARGE SCALE GENOMIC DNA]</scope>
    <source>
        <strain evidence="4">NL</strain>
    </source>
</reference>
<dbReference type="InterPro" id="IPR011990">
    <property type="entry name" value="TPR-like_helical_dom_sf"/>
</dbReference>
<feature type="region of interest" description="Disordered" evidence="1">
    <location>
        <begin position="403"/>
        <end position="429"/>
    </location>
</feature>
<dbReference type="Pfam" id="PF13432">
    <property type="entry name" value="TPR_16"/>
    <property type="match status" value="1"/>
</dbReference>
<organism evidence="3 4">
    <name type="scientific">Hymenobacter edaphi</name>
    <dbReference type="NCBI Taxonomy" id="2211146"/>
    <lineage>
        <taxon>Bacteria</taxon>
        <taxon>Pseudomonadati</taxon>
        <taxon>Bacteroidota</taxon>
        <taxon>Cytophagia</taxon>
        <taxon>Cytophagales</taxon>
        <taxon>Hymenobacteraceae</taxon>
        <taxon>Hymenobacter</taxon>
    </lineage>
</organism>
<evidence type="ECO:0000256" key="1">
    <source>
        <dbReference type="SAM" id="MobiDB-lite"/>
    </source>
</evidence>
<evidence type="ECO:0000313" key="4">
    <source>
        <dbReference type="Proteomes" id="UP000248553"/>
    </source>
</evidence>
<gene>
    <name evidence="3" type="ORF">DLM85_21750</name>
</gene>
<dbReference type="SUPFAM" id="SSF48452">
    <property type="entry name" value="TPR-like"/>
    <property type="match status" value="1"/>
</dbReference>
<feature type="transmembrane region" description="Helical" evidence="2">
    <location>
        <begin position="263"/>
        <end position="284"/>
    </location>
</feature>
<dbReference type="InterPro" id="IPR036388">
    <property type="entry name" value="WH-like_DNA-bd_sf"/>
</dbReference>
<dbReference type="OrthoDB" id="880653at2"/>
<comment type="caution">
    <text evidence="3">The sequence shown here is derived from an EMBL/GenBank/DDBJ whole genome shotgun (WGS) entry which is preliminary data.</text>
</comment>
<name>A0A328B7V3_9BACT</name>
<accession>A0A328B7V3</accession>
<keyword evidence="2" id="KW-0812">Transmembrane</keyword>
<dbReference type="Gene3D" id="1.25.40.10">
    <property type="entry name" value="Tetratricopeptide repeat domain"/>
    <property type="match status" value="1"/>
</dbReference>
<dbReference type="RefSeq" id="WP_111480290.1">
    <property type="nucleotide sequence ID" value="NZ_QHKM01000010.1"/>
</dbReference>
<dbReference type="InterPro" id="IPR013324">
    <property type="entry name" value="RNA_pol_sigma_r3/r4-like"/>
</dbReference>
<dbReference type="SUPFAM" id="SSF88659">
    <property type="entry name" value="Sigma3 and sigma4 domains of RNA polymerase sigma factors"/>
    <property type="match status" value="1"/>
</dbReference>
<evidence type="ECO:0000256" key="2">
    <source>
        <dbReference type="SAM" id="Phobius"/>
    </source>
</evidence>
<keyword evidence="2" id="KW-0472">Membrane</keyword>
<dbReference type="Gene3D" id="1.10.10.10">
    <property type="entry name" value="Winged helix-like DNA-binding domain superfamily/Winged helix DNA-binding domain"/>
    <property type="match status" value="1"/>
</dbReference>
<keyword evidence="2" id="KW-1133">Transmembrane helix</keyword>
<proteinExistence type="predicted"/>
<protein>
    <submittedName>
        <fullName evidence="3">Uncharacterized protein</fullName>
    </submittedName>
</protein>
<evidence type="ECO:0000313" key="3">
    <source>
        <dbReference type="EMBL" id="RAK63213.1"/>
    </source>
</evidence>
<keyword evidence="4" id="KW-1185">Reference proteome</keyword>
<dbReference type="Proteomes" id="UP000248553">
    <property type="component" value="Unassembled WGS sequence"/>
</dbReference>
<sequence>MSTPLSANLARLRTGTLTPLTDFYGQQRDVFARWARRQFGTPADQAHAVLRERLLTFYDEVNDGRLTSWPPDLRAHLYGAARQVLTARATNTALPAEAPLPTAEAERRQLVLRTLLQLPPDSQLVLHQFYFRGSNFETLAGKLGYANAGVARRQKSEALRKLFEALNRAGAGGTAELLAHLPAVERSSDGVLDPAGQDEFDAQLLVDGELRQACLAYEQYTADLRWAAGRENLRLRLDSLDRRVAQRTAAQQRIRQRQQRQRLRLGLVGAGVLALLIAAGVLFWPHRDNNARAWQAYDAPDPGLSAAQTDGRPLLAQSMQLYRQGSYPAALHMLRRLPATALGQDTFLYYNGLLLLRQEQPDQAESYFRRVSRLPGSALTGRAQYYLGLSCWQQQKLPQARAALEQAAQSPGNPYRDKARGALRSGALR</sequence>